<dbReference type="PANTHER" id="PTHR43394">
    <property type="entry name" value="ATP-DEPENDENT PERMEASE MDL1, MITOCHONDRIAL"/>
    <property type="match status" value="1"/>
</dbReference>
<keyword evidence="2" id="KW-1185">Reference proteome</keyword>
<dbReference type="Proteomes" id="UP000295626">
    <property type="component" value="Unassembled WGS sequence"/>
</dbReference>
<dbReference type="EMBL" id="SMKE01000459">
    <property type="protein sequence ID" value="TDB92605.1"/>
    <property type="molecule type" value="Genomic_DNA"/>
</dbReference>
<sequence length="59" mass="6499">TIAHRLSTVLDADQIVVMERGRIRAVGSHRDLLREDALYRDLVAALRIAPDPVADAAVH</sequence>
<feature type="non-terminal residue" evidence="1">
    <location>
        <position position="1"/>
    </location>
</feature>
<comment type="caution">
    <text evidence="1">The sequence shown here is derived from an EMBL/GenBank/DDBJ whole genome shotgun (WGS) entry which is preliminary data.</text>
</comment>
<protein>
    <recommendedName>
        <fullName evidence="3">ABC transporter ATP-binding protein</fullName>
    </recommendedName>
</protein>
<evidence type="ECO:0000313" key="2">
    <source>
        <dbReference type="Proteomes" id="UP000295626"/>
    </source>
</evidence>
<dbReference type="PANTHER" id="PTHR43394:SF1">
    <property type="entry name" value="ATP-BINDING CASSETTE SUB-FAMILY B MEMBER 10, MITOCHONDRIAL"/>
    <property type="match status" value="1"/>
</dbReference>
<reference evidence="1 2" key="1">
    <citation type="submission" date="2019-02" db="EMBL/GenBank/DDBJ databases">
        <title>Draft genome sequences of novel Actinobacteria.</title>
        <authorList>
            <person name="Sahin N."/>
            <person name="Ay H."/>
            <person name="Saygin H."/>
        </authorList>
    </citation>
    <scope>NUCLEOTIDE SEQUENCE [LARGE SCALE GENOMIC DNA]</scope>
    <source>
        <strain evidence="1 2">JCM 30529</strain>
    </source>
</reference>
<dbReference type="SUPFAM" id="SSF52540">
    <property type="entry name" value="P-loop containing nucleoside triphosphate hydrolases"/>
    <property type="match status" value="1"/>
</dbReference>
<organism evidence="1 2">
    <name type="scientific">Micromonospora fluostatini</name>
    <dbReference type="NCBI Taxonomy" id="1629071"/>
    <lineage>
        <taxon>Bacteria</taxon>
        <taxon>Bacillati</taxon>
        <taxon>Actinomycetota</taxon>
        <taxon>Actinomycetes</taxon>
        <taxon>Micromonosporales</taxon>
        <taxon>Micromonosporaceae</taxon>
        <taxon>Micromonospora</taxon>
    </lineage>
</organism>
<dbReference type="InterPro" id="IPR027417">
    <property type="entry name" value="P-loop_NTPase"/>
</dbReference>
<dbReference type="Gene3D" id="3.40.50.300">
    <property type="entry name" value="P-loop containing nucleotide triphosphate hydrolases"/>
    <property type="match status" value="1"/>
</dbReference>
<dbReference type="InterPro" id="IPR039421">
    <property type="entry name" value="Type_1_exporter"/>
</dbReference>
<evidence type="ECO:0008006" key="3">
    <source>
        <dbReference type="Google" id="ProtNLM"/>
    </source>
</evidence>
<gene>
    <name evidence="1" type="ORF">E1091_12770</name>
</gene>
<name>A0ABY2DI06_9ACTN</name>
<proteinExistence type="predicted"/>
<accession>A0ABY2DI06</accession>
<evidence type="ECO:0000313" key="1">
    <source>
        <dbReference type="EMBL" id="TDB92605.1"/>
    </source>
</evidence>